<sequence>MGDALRPSEKAIQLQQYHQRCGKHVERVSPKDALDAKLSEAQSRVHKASQLFGRESTVAVGSGGGSFTNPYLKELRSAMDDMDKLESMRATIEQEESKYQQRLEQQLEQEQANELCEHFNILGFSLCNRVFTEWLATRQVLPTPGEDRVGDEDQSTRMDLVFTPISDGAQQPPAAVLSIMNNTSVTDHVHHTDMSTNDPQRSTEITTTVEDEAQEIRSQSGPARATRMARGEIVAKSLTKTTIDFDQVYQGGNPSHPYVIGEFKDRWYILECKKHNKQFRTDNPVQGAWKHLRSKRHYSDSYGVTYHMAVVELGTEVLNCNKGLSELNNEGTIIHKAKKTKNSQHILPARASQSSSTMNTHESHVSGIWPQLGEVYKTFWRSDRPRKFYAVLILPSDTNLNFSHLIPEWDTSLKHTQLLSCLPPCYVQLENGRLEFTEDHKPGGSKESKRKYPVVFFHKARFPHECELGWVSVSDLEPYDPCDNSIDHRHKQQVNAFLSNYGNVENTGIQGTNGNNVAEPETFHDCLPSLHHSSPAAEESDFSRDSSLLLYDNDIEYEKSLAARTRENSSRVKDEVVQPSPMDMSGGPIRNRDVRASEHSAMPDQEEQDSQAFDPRPVYVQDDYLMDVDSHDDTMTTLEKQLTLKEYRAIVNGMSPQSSTTPLRDPMRPQAEFANMSVDAQAGLRSTGVLISHDAVANPVLLIKLYNLC</sequence>
<accession>A0A1B8AUJ2</accession>
<name>A0A1B8AUJ2_FUSPO</name>
<evidence type="ECO:0000313" key="3">
    <source>
        <dbReference type="EMBL" id="OBS24167.1"/>
    </source>
</evidence>
<keyword evidence="1" id="KW-0175">Coiled coil</keyword>
<gene>
    <name evidence="3" type="ORF">FPOA_04714</name>
</gene>
<comment type="caution">
    <text evidence="3">The sequence shown here is derived from an EMBL/GenBank/DDBJ whole genome shotgun (WGS) entry which is preliminary data.</text>
</comment>
<evidence type="ECO:0000256" key="1">
    <source>
        <dbReference type="SAM" id="Coils"/>
    </source>
</evidence>
<feature type="coiled-coil region" evidence="1">
    <location>
        <begin position="75"/>
        <end position="113"/>
    </location>
</feature>
<dbReference type="STRING" id="36050.A0A1B8AUJ2"/>
<evidence type="ECO:0000313" key="4">
    <source>
        <dbReference type="Proteomes" id="UP000091967"/>
    </source>
</evidence>
<dbReference type="OMA" id="MNTHESH"/>
<dbReference type="AlphaFoldDB" id="A0A1B8AUJ2"/>
<feature type="compositionally biased region" description="Basic and acidic residues" evidence="2">
    <location>
        <begin position="564"/>
        <end position="576"/>
    </location>
</feature>
<feature type="region of interest" description="Disordered" evidence="2">
    <location>
        <begin position="564"/>
        <end position="591"/>
    </location>
</feature>
<organism evidence="3 4">
    <name type="scientific">Fusarium poae</name>
    <dbReference type="NCBI Taxonomy" id="36050"/>
    <lineage>
        <taxon>Eukaryota</taxon>
        <taxon>Fungi</taxon>
        <taxon>Dikarya</taxon>
        <taxon>Ascomycota</taxon>
        <taxon>Pezizomycotina</taxon>
        <taxon>Sordariomycetes</taxon>
        <taxon>Hypocreomycetidae</taxon>
        <taxon>Hypocreales</taxon>
        <taxon>Nectriaceae</taxon>
        <taxon>Fusarium</taxon>
    </lineage>
</organism>
<keyword evidence="4" id="KW-1185">Reference proteome</keyword>
<reference evidence="3 4" key="1">
    <citation type="submission" date="2016-06" db="EMBL/GenBank/DDBJ databases">
        <title>Living apart together: crosstalk between the core and supernumerary genomes in a fungal plant pathogen.</title>
        <authorList>
            <person name="Vanheule A."/>
            <person name="Audenaert K."/>
            <person name="Warris S."/>
            <person name="Van De Geest H."/>
            <person name="Schijlen E."/>
            <person name="Hofte M."/>
            <person name="De Saeger S."/>
            <person name="Haesaert G."/>
            <person name="Waalwijk C."/>
            <person name="Van Der Lee T."/>
        </authorList>
    </citation>
    <scope>NUCLEOTIDE SEQUENCE [LARGE SCALE GENOMIC DNA]</scope>
    <source>
        <strain evidence="3 4">2516</strain>
    </source>
</reference>
<proteinExistence type="predicted"/>
<dbReference type="EMBL" id="LYXU01000002">
    <property type="protein sequence ID" value="OBS24167.1"/>
    <property type="molecule type" value="Genomic_DNA"/>
</dbReference>
<protein>
    <submittedName>
        <fullName evidence="3">Uncharacterized protein</fullName>
    </submittedName>
</protein>
<evidence type="ECO:0000256" key="2">
    <source>
        <dbReference type="SAM" id="MobiDB-lite"/>
    </source>
</evidence>
<dbReference type="Proteomes" id="UP000091967">
    <property type="component" value="Unassembled WGS sequence"/>
</dbReference>